<evidence type="ECO:0000256" key="8">
    <source>
        <dbReference type="ARBA" id="ARBA00023049"/>
    </source>
</evidence>
<organism evidence="11 12">
    <name type="scientific">Musa troglodytarum</name>
    <name type="common">fe'i banana</name>
    <dbReference type="NCBI Taxonomy" id="320322"/>
    <lineage>
        <taxon>Eukaryota</taxon>
        <taxon>Viridiplantae</taxon>
        <taxon>Streptophyta</taxon>
        <taxon>Embryophyta</taxon>
        <taxon>Tracheophyta</taxon>
        <taxon>Spermatophyta</taxon>
        <taxon>Magnoliopsida</taxon>
        <taxon>Liliopsida</taxon>
        <taxon>Zingiberales</taxon>
        <taxon>Musaceae</taxon>
        <taxon>Musa</taxon>
    </lineage>
</organism>
<dbReference type="OrthoDB" id="534666at2759"/>
<evidence type="ECO:0000256" key="5">
    <source>
        <dbReference type="ARBA" id="ARBA00022723"/>
    </source>
</evidence>
<dbReference type="GO" id="GO:0004222">
    <property type="term" value="F:metalloendopeptidase activity"/>
    <property type="evidence" value="ECO:0007669"/>
    <property type="project" value="InterPro"/>
</dbReference>
<sequence length="724" mass="82372">MARGRRERRILVVTGAAAFVAVGLKLLVSAIKAHKQRRRKKPDVPGSSVLVNLSASEIQRLTDQIIAKSKEVYDLVASVPLEKVSYTNVIAPLAELEAYQFSSVQSCVFPKMVSTSNDIRKASAEAESRLNLHFLTCRKREDVYRVIKAFADRGEWLGYEAKRYTQCLVKEFERNGVNLTPSKKKELENLGARIEELSLQYAQNLSMDNSFLLLGESELAGMPLQFIKILEKTEDGKLKVFLRSHNVTPILEHCKIRATRKSIAVAFGQRCGKENLDILENLVQIRHKYAQLLGYSNYAEFTLESRMARTSEKDCSIVDKNHSVTFLDQYDTSAIFCVMVFEFLEDISENLSDLAMEELNMLKDLKRREDGDSPFGMEDLLYYMRRAEEQHLDLDLGEVKQYFPVNLVMSGILKIFQDLFGIRIEENKDVEVWHETVCLFSVTDVSSNELLGYFYLDIHSREGKYAHTCVLALQNGNLSSNGTRQIPVALLLSQCPKQIDDNPVLLRFSEVVTFFHEFTHVVHHICIRATYSRFSGLRLDADFIEVPSKLLENWCYESISLKIMSGYYQDITKSVTSSMCTSLRRKRDLFSGLRLKQEVLLCLIDQFIHSSENMDILELLKHLHPKVMLGIPLLEGTNPASCFPQIVIGSEAVCYSYIWSEVVAADIFAAKFQEDLLNQYAGLQFRNKVLAPGGAKDSLEILSDYLGREPAIHSFIKSKTRNSL</sequence>
<dbReference type="GO" id="GO:0046872">
    <property type="term" value="F:metal ion binding"/>
    <property type="evidence" value="ECO:0007669"/>
    <property type="project" value="UniProtKB-UniRule"/>
</dbReference>
<dbReference type="GO" id="GO:0005737">
    <property type="term" value="C:cytoplasm"/>
    <property type="evidence" value="ECO:0007669"/>
    <property type="project" value="UniProtKB-SubCell"/>
</dbReference>
<keyword evidence="8 9" id="KW-0482">Metalloprotease</keyword>
<dbReference type="GO" id="GO:0006518">
    <property type="term" value="P:peptide metabolic process"/>
    <property type="evidence" value="ECO:0007669"/>
    <property type="project" value="TreeGrafter"/>
</dbReference>
<dbReference type="Gene3D" id="1.10.1370.10">
    <property type="entry name" value="Neurolysin, domain 3"/>
    <property type="match status" value="1"/>
</dbReference>
<dbReference type="PANTHER" id="PTHR11804:SF82">
    <property type="entry name" value="THIMET OLIGOPEPTIDASE-RELATED"/>
    <property type="match status" value="1"/>
</dbReference>
<dbReference type="FunFam" id="3.40.390.10:FF:000032">
    <property type="entry name" value="Probable thimet oligopeptidase"/>
    <property type="match status" value="1"/>
</dbReference>
<comment type="similarity">
    <text evidence="2 9">Belongs to the peptidase M3 family.</text>
</comment>
<feature type="domain" description="Peptidase M3A/M3B catalytic" evidence="10">
    <location>
        <begin position="340"/>
        <end position="718"/>
    </location>
</feature>
<dbReference type="Gene3D" id="3.40.390.10">
    <property type="entry name" value="Collagenase (Catalytic Domain)"/>
    <property type="match status" value="1"/>
</dbReference>
<keyword evidence="4 9" id="KW-0645">Protease</keyword>
<dbReference type="EMBL" id="CP097510">
    <property type="protein sequence ID" value="URE25233.1"/>
    <property type="molecule type" value="Genomic_DNA"/>
</dbReference>
<evidence type="ECO:0000313" key="12">
    <source>
        <dbReference type="Proteomes" id="UP001055439"/>
    </source>
</evidence>
<dbReference type="InterPro" id="IPR001567">
    <property type="entry name" value="Pept_M3A_M3B_dom"/>
</dbReference>
<dbReference type="AlphaFoldDB" id="A0A9E7H8L7"/>
<evidence type="ECO:0000256" key="3">
    <source>
        <dbReference type="ARBA" id="ARBA00022490"/>
    </source>
</evidence>
<keyword evidence="7 9" id="KW-0862">Zinc</keyword>
<accession>A0A9E7H8L7</accession>
<dbReference type="FunFam" id="1.20.1050.40:FF:000001">
    <property type="entry name" value="Thimet oligopeptidase 1"/>
    <property type="match status" value="1"/>
</dbReference>
<comment type="cofactor">
    <cofactor evidence="9">
        <name>Zn(2+)</name>
        <dbReference type="ChEBI" id="CHEBI:29105"/>
    </cofactor>
    <text evidence="9">Binds 1 zinc ion.</text>
</comment>
<keyword evidence="3" id="KW-0963">Cytoplasm</keyword>
<evidence type="ECO:0000313" key="11">
    <source>
        <dbReference type="EMBL" id="URE25233.1"/>
    </source>
</evidence>
<evidence type="ECO:0000256" key="2">
    <source>
        <dbReference type="ARBA" id="ARBA00006040"/>
    </source>
</evidence>
<evidence type="ECO:0000256" key="6">
    <source>
        <dbReference type="ARBA" id="ARBA00022801"/>
    </source>
</evidence>
<comment type="subcellular location">
    <subcellularLocation>
        <location evidence="1">Cytoplasm</location>
    </subcellularLocation>
</comment>
<name>A0A9E7H8L7_9LILI</name>
<dbReference type="CDD" id="cd06455">
    <property type="entry name" value="M3A_TOP"/>
    <property type="match status" value="1"/>
</dbReference>
<proteinExistence type="inferred from homology"/>
<dbReference type="SUPFAM" id="SSF55486">
    <property type="entry name" value="Metalloproteases ('zincins'), catalytic domain"/>
    <property type="match status" value="1"/>
</dbReference>
<dbReference type="InterPro" id="IPR024079">
    <property type="entry name" value="MetalloPept_cat_dom_sf"/>
</dbReference>
<keyword evidence="5 9" id="KW-0479">Metal-binding</keyword>
<dbReference type="Pfam" id="PF01432">
    <property type="entry name" value="Peptidase_M3"/>
    <property type="match status" value="2"/>
</dbReference>
<gene>
    <name evidence="11" type="ORF">MUK42_26239</name>
</gene>
<evidence type="ECO:0000256" key="4">
    <source>
        <dbReference type="ARBA" id="ARBA00022670"/>
    </source>
</evidence>
<keyword evidence="12" id="KW-1185">Reference proteome</keyword>
<evidence type="ECO:0000256" key="9">
    <source>
        <dbReference type="RuleBase" id="RU003435"/>
    </source>
</evidence>
<dbReference type="PANTHER" id="PTHR11804">
    <property type="entry name" value="PROTEASE M3 THIMET OLIGOPEPTIDASE-RELATED"/>
    <property type="match status" value="1"/>
</dbReference>
<dbReference type="Proteomes" id="UP001055439">
    <property type="component" value="Chromosome 8"/>
</dbReference>
<protein>
    <submittedName>
        <fullName evidence="11">Peptidase family M3</fullName>
    </submittedName>
</protein>
<dbReference type="Gene3D" id="1.20.1050.40">
    <property type="entry name" value="Endopeptidase. Chain P, domain 1"/>
    <property type="match status" value="1"/>
</dbReference>
<evidence type="ECO:0000259" key="10">
    <source>
        <dbReference type="Pfam" id="PF01432"/>
    </source>
</evidence>
<evidence type="ECO:0000256" key="7">
    <source>
        <dbReference type="ARBA" id="ARBA00022833"/>
    </source>
</evidence>
<dbReference type="InterPro" id="IPR024080">
    <property type="entry name" value="Neurolysin/TOP_N"/>
</dbReference>
<evidence type="ECO:0000256" key="1">
    <source>
        <dbReference type="ARBA" id="ARBA00004496"/>
    </source>
</evidence>
<dbReference type="InterPro" id="IPR045090">
    <property type="entry name" value="Pept_M3A_M3B"/>
</dbReference>
<feature type="domain" description="Peptidase M3A/M3B catalytic" evidence="10">
    <location>
        <begin position="251"/>
        <end position="313"/>
    </location>
</feature>
<reference evidence="11" key="1">
    <citation type="submission" date="2022-05" db="EMBL/GenBank/DDBJ databases">
        <title>The Musa troglodytarum L. genome provides insights into the mechanism of non-climacteric behaviour and enrichment of carotenoids.</title>
        <authorList>
            <person name="Wang J."/>
        </authorList>
    </citation>
    <scope>NUCLEOTIDE SEQUENCE</scope>
    <source>
        <tissue evidence="11">Leaf</tissue>
    </source>
</reference>
<keyword evidence="6 9" id="KW-0378">Hydrolase</keyword>
<dbReference type="GO" id="GO:0006508">
    <property type="term" value="P:proteolysis"/>
    <property type="evidence" value="ECO:0007669"/>
    <property type="project" value="UniProtKB-KW"/>
</dbReference>
<dbReference type="InterPro" id="IPR024077">
    <property type="entry name" value="Neurolysin/TOP_dom2"/>
</dbReference>